<protein>
    <submittedName>
        <fullName evidence="1">Uncharacterized protein</fullName>
    </submittedName>
</protein>
<accession>A0ABP6VGL2</accession>
<evidence type="ECO:0000313" key="1">
    <source>
        <dbReference type="EMBL" id="GAA3533546.1"/>
    </source>
</evidence>
<organism evidence="1 2">
    <name type="scientific">Amycolatopsis ultiminotia</name>
    <dbReference type="NCBI Taxonomy" id="543629"/>
    <lineage>
        <taxon>Bacteria</taxon>
        <taxon>Bacillati</taxon>
        <taxon>Actinomycetota</taxon>
        <taxon>Actinomycetes</taxon>
        <taxon>Pseudonocardiales</taxon>
        <taxon>Pseudonocardiaceae</taxon>
        <taxon>Amycolatopsis</taxon>
    </lineage>
</organism>
<evidence type="ECO:0000313" key="2">
    <source>
        <dbReference type="Proteomes" id="UP001500689"/>
    </source>
</evidence>
<dbReference type="EMBL" id="BAAAZN010000003">
    <property type="protein sequence ID" value="GAA3533546.1"/>
    <property type="molecule type" value="Genomic_DNA"/>
</dbReference>
<gene>
    <name evidence="1" type="ORF">GCM10022222_16110</name>
</gene>
<dbReference type="RefSeq" id="WP_344856996.1">
    <property type="nucleotide sequence ID" value="NZ_BAAAZN010000003.1"/>
</dbReference>
<proteinExistence type="predicted"/>
<sequence length="82" mass="8703">MAFNATWTPGAEAVAGMHQLGSTSLPGLVLYLDPDSLAIAPPADPALWPRFAEFLRQLRDGAEQLAIVVEARAGVVRDGDDD</sequence>
<reference evidence="2" key="1">
    <citation type="journal article" date="2019" name="Int. J. Syst. Evol. Microbiol.">
        <title>The Global Catalogue of Microorganisms (GCM) 10K type strain sequencing project: providing services to taxonomists for standard genome sequencing and annotation.</title>
        <authorList>
            <consortium name="The Broad Institute Genomics Platform"/>
            <consortium name="The Broad Institute Genome Sequencing Center for Infectious Disease"/>
            <person name="Wu L."/>
            <person name="Ma J."/>
        </authorList>
    </citation>
    <scope>NUCLEOTIDE SEQUENCE [LARGE SCALE GENOMIC DNA]</scope>
    <source>
        <strain evidence="2">JCM 16898</strain>
    </source>
</reference>
<keyword evidence="2" id="KW-1185">Reference proteome</keyword>
<comment type="caution">
    <text evidence="1">The sequence shown here is derived from an EMBL/GenBank/DDBJ whole genome shotgun (WGS) entry which is preliminary data.</text>
</comment>
<dbReference type="Proteomes" id="UP001500689">
    <property type="component" value="Unassembled WGS sequence"/>
</dbReference>
<name>A0ABP6VGL2_9PSEU</name>